<feature type="domain" description="TonB C-terminal" evidence="5">
    <location>
        <begin position="1"/>
        <end position="60"/>
    </location>
</feature>
<dbReference type="SUPFAM" id="SSF74653">
    <property type="entry name" value="TolA/TonB C-terminal domain"/>
    <property type="match status" value="1"/>
</dbReference>
<evidence type="ECO:0000256" key="4">
    <source>
        <dbReference type="ARBA" id="ARBA00023136"/>
    </source>
</evidence>
<gene>
    <name evidence="6" type="ORF">KBTEX_03863</name>
</gene>
<dbReference type="GO" id="GO:0016020">
    <property type="term" value="C:membrane"/>
    <property type="evidence" value="ECO:0007669"/>
    <property type="project" value="UniProtKB-SubCell"/>
</dbReference>
<proteinExistence type="predicted"/>
<comment type="subcellular location">
    <subcellularLocation>
        <location evidence="1">Membrane</location>
        <topology evidence="1">Single-pass membrane protein</topology>
    </subcellularLocation>
</comment>
<dbReference type="GO" id="GO:0055085">
    <property type="term" value="P:transmembrane transport"/>
    <property type="evidence" value="ECO:0007669"/>
    <property type="project" value="InterPro"/>
</dbReference>
<dbReference type="Pfam" id="PF03544">
    <property type="entry name" value="TonB_C"/>
    <property type="match status" value="1"/>
</dbReference>
<dbReference type="Gene3D" id="3.30.1150.10">
    <property type="match status" value="1"/>
</dbReference>
<accession>A0A5B8RKL9</accession>
<dbReference type="InterPro" id="IPR006260">
    <property type="entry name" value="TonB/TolA_C"/>
</dbReference>
<dbReference type="AlphaFoldDB" id="A0A5B8RKL9"/>
<evidence type="ECO:0000313" key="6">
    <source>
        <dbReference type="EMBL" id="QEA07507.1"/>
    </source>
</evidence>
<evidence type="ECO:0000256" key="2">
    <source>
        <dbReference type="ARBA" id="ARBA00022692"/>
    </source>
</evidence>
<dbReference type="PROSITE" id="PS52015">
    <property type="entry name" value="TONB_CTD"/>
    <property type="match status" value="1"/>
</dbReference>
<keyword evidence="2" id="KW-0812">Transmembrane</keyword>
<dbReference type="InterPro" id="IPR037682">
    <property type="entry name" value="TonB_C"/>
</dbReference>
<evidence type="ECO:0000259" key="5">
    <source>
        <dbReference type="PROSITE" id="PS52015"/>
    </source>
</evidence>
<keyword evidence="3" id="KW-1133">Transmembrane helix</keyword>
<protein>
    <recommendedName>
        <fullName evidence="5">TonB C-terminal domain-containing protein</fullName>
    </recommendedName>
</protein>
<sequence>MRIAADGSVEGLEIVRGSGSRTLDRAALRMVRSASPLPAPPPGLVGRQIVIPVDYRLSNR</sequence>
<organism evidence="6">
    <name type="scientific">uncultured organism</name>
    <dbReference type="NCBI Taxonomy" id="155900"/>
    <lineage>
        <taxon>unclassified sequences</taxon>
        <taxon>environmental samples</taxon>
    </lineage>
</organism>
<dbReference type="NCBIfam" id="TIGR01352">
    <property type="entry name" value="tonB_Cterm"/>
    <property type="match status" value="1"/>
</dbReference>
<keyword evidence="4" id="KW-0472">Membrane</keyword>
<name>A0A5B8RKL9_9ZZZZ</name>
<reference evidence="6" key="1">
    <citation type="submission" date="2019-06" db="EMBL/GenBank/DDBJ databases">
        <authorList>
            <person name="Murdoch R.W."/>
            <person name="Fathepure B."/>
        </authorList>
    </citation>
    <scope>NUCLEOTIDE SEQUENCE</scope>
</reference>
<evidence type="ECO:0000256" key="3">
    <source>
        <dbReference type="ARBA" id="ARBA00022989"/>
    </source>
</evidence>
<evidence type="ECO:0000256" key="1">
    <source>
        <dbReference type="ARBA" id="ARBA00004167"/>
    </source>
</evidence>
<dbReference type="EMBL" id="MN079266">
    <property type="protein sequence ID" value="QEA07507.1"/>
    <property type="molecule type" value="Genomic_DNA"/>
</dbReference>